<reference evidence="11 12" key="1">
    <citation type="journal article" date="2023" name="Hortic Res">
        <title>The complete reference genome for grapevine (Vitis vinifera L.) genetics and breeding.</title>
        <authorList>
            <person name="Shi X."/>
            <person name="Cao S."/>
            <person name="Wang X."/>
            <person name="Huang S."/>
            <person name="Wang Y."/>
            <person name="Liu Z."/>
            <person name="Liu W."/>
            <person name="Leng X."/>
            <person name="Peng Y."/>
            <person name="Wang N."/>
            <person name="Wang Y."/>
            <person name="Ma Z."/>
            <person name="Xu X."/>
            <person name="Zhang F."/>
            <person name="Xue H."/>
            <person name="Zhong H."/>
            <person name="Wang Y."/>
            <person name="Zhang K."/>
            <person name="Velt A."/>
            <person name="Avia K."/>
            <person name="Holtgrawe D."/>
            <person name="Grimplet J."/>
            <person name="Matus J.T."/>
            <person name="Ware D."/>
            <person name="Wu X."/>
            <person name="Wang H."/>
            <person name="Liu C."/>
            <person name="Fang Y."/>
            <person name="Rustenholz C."/>
            <person name="Cheng Z."/>
            <person name="Xiao H."/>
            <person name="Zhou Y."/>
        </authorList>
    </citation>
    <scope>NUCLEOTIDE SEQUENCE [LARGE SCALE GENOMIC DNA]</scope>
    <source>
        <strain evidence="12">cv. Pinot noir / PN40024</strain>
        <tissue evidence="11">Leaf</tissue>
    </source>
</reference>
<dbReference type="InterPro" id="IPR032675">
    <property type="entry name" value="LRR_dom_sf"/>
</dbReference>
<keyword evidence="2" id="KW-0677">Repeat</keyword>
<evidence type="ECO:0000256" key="2">
    <source>
        <dbReference type="ARBA" id="ARBA00022737"/>
    </source>
</evidence>
<keyword evidence="1" id="KW-0433">Leucine-rich repeat</keyword>
<dbReference type="SUPFAM" id="SSF52058">
    <property type="entry name" value="L domain-like"/>
    <property type="match status" value="3"/>
</dbReference>
<dbReference type="InterPro" id="IPR027417">
    <property type="entry name" value="P-loop_NTPase"/>
</dbReference>
<dbReference type="Proteomes" id="UP001227230">
    <property type="component" value="Chromosome 13"/>
</dbReference>
<dbReference type="SMART" id="SM00369">
    <property type="entry name" value="LRR_TYP"/>
    <property type="match status" value="2"/>
</dbReference>
<keyword evidence="5" id="KW-0067">ATP-binding</keyword>
<dbReference type="PANTHER" id="PTHR36766:SF51">
    <property type="entry name" value="DISEASE RESISTANCE RPP13-LIKE PROTEIN 1"/>
    <property type="match status" value="1"/>
</dbReference>
<dbReference type="Pfam" id="PF25013">
    <property type="entry name" value="LRR_Zer-1"/>
    <property type="match status" value="1"/>
</dbReference>
<evidence type="ECO:0000259" key="9">
    <source>
        <dbReference type="Pfam" id="PF25013"/>
    </source>
</evidence>
<dbReference type="EMBL" id="CP126660">
    <property type="protein sequence ID" value="WKA02251.1"/>
    <property type="molecule type" value="Genomic_DNA"/>
</dbReference>
<keyword evidence="4" id="KW-0611">Plant defense</keyword>
<evidence type="ECO:0000259" key="10">
    <source>
        <dbReference type="Pfam" id="PF25019"/>
    </source>
</evidence>
<dbReference type="InterPro" id="IPR003591">
    <property type="entry name" value="Leu-rich_rpt_typical-subtyp"/>
</dbReference>
<dbReference type="InterPro" id="IPR056789">
    <property type="entry name" value="LRR_R13L1-DRL21"/>
</dbReference>
<evidence type="ECO:0000313" key="12">
    <source>
        <dbReference type="Proteomes" id="UP001227230"/>
    </source>
</evidence>
<dbReference type="Gene3D" id="1.10.10.10">
    <property type="entry name" value="Winged helix-like DNA-binding domain superfamily/Winged helix DNA-binding domain"/>
    <property type="match status" value="1"/>
</dbReference>
<evidence type="ECO:0000259" key="6">
    <source>
        <dbReference type="Pfam" id="PF00931"/>
    </source>
</evidence>
<dbReference type="Pfam" id="PF25019">
    <property type="entry name" value="LRR_R13L1-DRL21"/>
    <property type="match status" value="1"/>
</dbReference>
<dbReference type="Pfam" id="PF00931">
    <property type="entry name" value="NB-ARC"/>
    <property type="match status" value="1"/>
</dbReference>
<evidence type="ECO:0000256" key="4">
    <source>
        <dbReference type="ARBA" id="ARBA00022821"/>
    </source>
</evidence>
<dbReference type="InterPro" id="IPR041118">
    <property type="entry name" value="Rx_N"/>
</dbReference>
<sequence length="1345" mass="153208">MFVAEAAVSSIFDLVLEKLVAAPLLENARSQNVEATLQEWRRILLHIEAVLTDAEQKQIRERAVKLWLDDLKSLVYDMEDVLDEFNTEANLQIVIHGPQASTSKVHKLIPTCFAACHPTSVKFTAKIGEKIEKITRELDAVAKRKHDFHLREGVGGLSFKMEKRLQTTSLVDESSIYGRDAEKEAIIQFLLSEEASRDNGDNGVSVVPIVGMGGVGKTTLAQIIYHDKRVESHFHTRIWVCVSDRFDVTGITKAILESVTHSSTDSKNLDSLQNSLKNGLNGKKFFLVLDDVWNEKPQNWDALKAPFRAGAQGSMIIVTTRNEDVASIMRTTASSHHLDVLSYEECRLLFAKHAFAHMNTNIRQKLEPIGEKIVRKCRGLPLAAKSLGSLLHTKQDENAWNEVLNNGIWDFQIEQSDILPALYLSYHYLPTNLKRCFAYCSIFPKDYKFEKRNLVLLWMAEGLLGGSKREETIEDYGNMCFDNLLSRSFFQQASDDESIFLMHDLIHDLAQFVSGKFCSSLDDEKKSQISKQTRHSSYVRAEQFELSKKFDPFYEAHNLRTFLPVHSGYQYPRIFLSKKVSDLLLPTLKCLRVLSLPDYHIVELPHSIGTLKHLRYLDLSHTSIRRLPESITNLFNLQTLMLSNCDSLTHLPTKMGKLINLRHLDISGTRLKEMPMGMEGLKRLRTLTAFVVGEDGGAKIKELRDMSHLGGRLCISKLQNVVDAMDVFEANLKGKERLDELVMQWDGEATARDLQKETTVLEKLQPHNNLKELTIEHYCGEKFPNWLSEHSFTNMVYMHLHDCKTCSSLPSLGQLGSLKVLSIMRIDGVQKVGQEFYGNIGSSSFKPFGSLEILRFEEMLEWEEWVCRGVEFPCLKQLYIEKCPKLKKDLPEHLPKLTTLQIRECQQLVCCLPMAPSIRVLMLEEYDDVMVRSAGSLTSLAYLHIRKIPDELGQLHSLVELYVSSCPELKEIPPILHNLTSLKNLNIRYCESLASFPEMALPPMLERLRIWSCPILESLPEGMMQNNTTLQCLEICCCGSLRSLPRDIDSLKTLSISGCKKLELALQEDMTHNHYASLTEFEINGIWDSLTSFPLASFTKLEKLHLWNCTNLESLSIRDGLHHVDLTSLRSLEIRNCPNLVSFPRGGLPTPNLRMLDIRNCKKLKSLPQGMHTLLTSLQDLYISNCPEIDSFPEGGLPTNLSSLYIMNCNKLLACRMEWGLQTLPFLRTLQIAGYEKERFPEERFLPSTLTSLGIRGFPNLKSLDNKGLQHLTSLETLEIWKCEKLKSFPKQGLPSSLSRLYIERCPLLKKRCQRDKGKEWPNVSHIPCIAFDIHYPKNEEVILS</sequence>
<dbReference type="InterPro" id="IPR002182">
    <property type="entry name" value="NB-ARC"/>
</dbReference>
<keyword evidence="3" id="KW-0547">Nucleotide-binding</keyword>
<dbReference type="InterPro" id="IPR058922">
    <property type="entry name" value="WHD_DRP"/>
</dbReference>
<dbReference type="InterPro" id="IPR056845">
    <property type="entry name" value="LRR_Zer-1"/>
</dbReference>
<protein>
    <recommendedName>
        <fullName evidence="13">Disease resistance RPP13-like protein 1</fullName>
    </recommendedName>
</protein>
<proteinExistence type="predicted"/>
<gene>
    <name evidence="11" type="ORF">VitviT2T_020465</name>
</gene>
<dbReference type="PANTHER" id="PTHR36766">
    <property type="entry name" value="PLANT BROAD-SPECTRUM MILDEW RESISTANCE PROTEIN RPW8"/>
    <property type="match status" value="1"/>
</dbReference>
<dbReference type="Gene3D" id="3.40.50.300">
    <property type="entry name" value="P-loop containing nucleotide triphosphate hydrolases"/>
    <property type="match status" value="1"/>
</dbReference>
<feature type="domain" description="R13L1/DRL21-like LRR repeat region" evidence="10">
    <location>
        <begin position="700"/>
        <end position="824"/>
    </location>
</feature>
<keyword evidence="12" id="KW-1185">Reference proteome</keyword>
<feature type="domain" description="Disease resistance protein winged helix" evidence="8">
    <location>
        <begin position="442"/>
        <end position="510"/>
    </location>
</feature>
<evidence type="ECO:0000256" key="3">
    <source>
        <dbReference type="ARBA" id="ARBA00022741"/>
    </source>
</evidence>
<organism evidence="11 12">
    <name type="scientific">Vitis vinifera</name>
    <name type="common">Grape</name>
    <dbReference type="NCBI Taxonomy" id="29760"/>
    <lineage>
        <taxon>Eukaryota</taxon>
        <taxon>Viridiplantae</taxon>
        <taxon>Streptophyta</taxon>
        <taxon>Embryophyta</taxon>
        <taxon>Tracheophyta</taxon>
        <taxon>Spermatophyta</taxon>
        <taxon>Magnoliopsida</taxon>
        <taxon>eudicotyledons</taxon>
        <taxon>Gunneridae</taxon>
        <taxon>Pentapetalae</taxon>
        <taxon>rosids</taxon>
        <taxon>Vitales</taxon>
        <taxon>Vitaceae</taxon>
        <taxon>Viteae</taxon>
        <taxon>Vitis</taxon>
    </lineage>
</organism>
<dbReference type="SUPFAM" id="SSF52540">
    <property type="entry name" value="P-loop containing nucleoside triphosphate hydrolases"/>
    <property type="match status" value="1"/>
</dbReference>
<evidence type="ECO:0008006" key="13">
    <source>
        <dbReference type="Google" id="ProtNLM"/>
    </source>
</evidence>
<evidence type="ECO:0000313" key="11">
    <source>
        <dbReference type="EMBL" id="WKA02251.1"/>
    </source>
</evidence>
<evidence type="ECO:0000256" key="1">
    <source>
        <dbReference type="ARBA" id="ARBA00022614"/>
    </source>
</evidence>
<evidence type="ECO:0000256" key="5">
    <source>
        <dbReference type="ARBA" id="ARBA00022840"/>
    </source>
</evidence>
<dbReference type="CDD" id="cd14798">
    <property type="entry name" value="RX-CC_like"/>
    <property type="match status" value="1"/>
</dbReference>
<feature type="domain" description="Disease resistance N-terminal" evidence="7">
    <location>
        <begin position="15"/>
        <end position="92"/>
    </location>
</feature>
<dbReference type="InterPro" id="IPR038005">
    <property type="entry name" value="RX-like_CC"/>
</dbReference>
<dbReference type="PRINTS" id="PR00364">
    <property type="entry name" value="DISEASERSIST"/>
</dbReference>
<dbReference type="Pfam" id="PF18052">
    <property type="entry name" value="Rx_N"/>
    <property type="match status" value="1"/>
</dbReference>
<dbReference type="Pfam" id="PF23559">
    <property type="entry name" value="WHD_DRP"/>
    <property type="match status" value="1"/>
</dbReference>
<dbReference type="InterPro" id="IPR042197">
    <property type="entry name" value="Apaf_helical"/>
</dbReference>
<feature type="domain" description="NB-ARC" evidence="6">
    <location>
        <begin position="181"/>
        <end position="357"/>
    </location>
</feature>
<dbReference type="Gene3D" id="1.20.5.4130">
    <property type="match status" value="1"/>
</dbReference>
<dbReference type="Gene3D" id="1.10.8.430">
    <property type="entry name" value="Helical domain of apoptotic protease-activating factors"/>
    <property type="match status" value="1"/>
</dbReference>
<accession>A0ABY9D6T4</accession>
<evidence type="ECO:0000259" key="8">
    <source>
        <dbReference type="Pfam" id="PF23559"/>
    </source>
</evidence>
<name>A0ABY9D6T4_VITVI</name>
<feature type="domain" description="Zer-1-like leucine-rich repeats region" evidence="9">
    <location>
        <begin position="609"/>
        <end position="672"/>
    </location>
</feature>
<evidence type="ECO:0000259" key="7">
    <source>
        <dbReference type="Pfam" id="PF18052"/>
    </source>
</evidence>
<dbReference type="Gene3D" id="3.80.10.10">
    <property type="entry name" value="Ribonuclease Inhibitor"/>
    <property type="match status" value="4"/>
</dbReference>
<dbReference type="InterPro" id="IPR036388">
    <property type="entry name" value="WH-like_DNA-bd_sf"/>
</dbReference>